<dbReference type="Proteomes" id="UP000018731">
    <property type="component" value="Unassembled WGS sequence"/>
</dbReference>
<dbReference type="PATRIC" id="fig|1357400.3.peg.367"/>
<keyword evidence="3" id="KW-0274">FAD</keyword>
<evidence type="ECO:0000256" key="1">
    <source>
        <dbReference type="ARBA" id="ARBA00001974"/>
    </source>
</evidence>
<dbReference type="InterPro" id="IPR003680">
    <property type="entry name" value="Flavodoxin_fold"/>
</dbReference>
<comment type="caution">
    <text evidence="6">The sequence shown here is derived from an EMBL/GenBank/DDBJ whole genome shotgun (WGS) entry which is preliminary data.</text>
</comment>
<dbReference type="EMBL" id="AZJI01000001">
    <property type="protein sequence ID" value="ETD24927.1"/>
    <property type="molecule type" value="Genomic_DNA"/>
</dbReference>
<dbReference type="eggNOG" id="COG2249">
    <property type="taxonomic scope" value="Bacteria"/>
</dbReference>
<dbReference type="HOGENOM" id="CLU_083846_0_0_7"/>
<comment type="similarity">
    <text evidence="4">Belongs to the oxidoreductase MdaB family.</text>
</comment>
<evidence type="ECO:0000256" key="4">
    <source>
        <dbReference type="ARBA" id="ARBA00037981"/>
    </source>
</evidence>
<dbReference type="AlphaFoldDB" id="V8CCV0"/>
<proteinExistence type="inferred from homology"/>
<protein>
    <recommendedName>
        <fullName evidence="5">Flavodoxin-like fold domain-containing protein</fullName>
    </recommendedName>
</protein>
<dbReference type="InterPro" id="IPR029039">
    <property type="entry name" value="Flavoprotein-like_sf"/>
</dbReference>
<evidence type="ECO:0000256" key="3">
    <source>
        <dbReference type="ARBA" id="ARBA00022827"/>
    </source>
</evidence>
<gene>
    <name evidence="6" type="ORF">HMPREF2086_00261</name>
</gene>
<dbReference type="STRING" id="1357400.HMPREF2086_00261"/>
<reference evidence="6 7" key="1">
    <citation type="journal article" date="2014" name="Genome Announc.">
        <title>Draft genome sequences of six enterohepatic helicobacter species isolated from humans and one from rhesus macaques.</title>
        <authorList>
            <person name="Shen Z."/>
            <person name="Sheh A."/>
            <person name="Young S.K."/>
            <person name="Abouelliel A."/>
            <person name="Ward D.V."/>
            <person name="Earl A.M."/>
            <person name="Fox J.G."/>
        </authorList>
    </citation>
    <scope>NUCLEOTIDE SEQUENCE [LARGE SCALE GENOMIC DNA]</scope>
    <source>
        <strain evidence="6 7">MIT 99-5501</strain>
    </source>
</reference>
<comment type="cofactor">
    <cofactor evidence="1">
        <name>FAD</name>
        <dbReference type="ChEBI" id="CHEBI:57692"/>
    </cofactor>
</comment>
<keyword evidence="2" id="KW-0285">Flavoprotein</keyword>
<dbReference type="InterPro" id="IPR052397">
    <property type="entry name" value="NADPH-QR_MdaB"/>
</dbReference>
<feature type="domain" description="Flavodoxin-like fold" evidence="5">
    <location>
        <begin position="11"/>
        <end position="185"/>
    </location>
</feature>
<name>V8CCV0_9HELI</name>
<evidence type="ECO:0000313" key="7">
    <source>
        <dbReference type="Proteomes" id="UP000018731"/>
    </source>
</evidence>
<organism evidence="6 7">
    <name type="scientific">Helicobacter macacae MIT 99-5501</name>
    <dbReference type="NCBI Taxonomy" id="1357400"/>
    <lineage>
        <taxon>Bacteria</taxon>
        <taxon>Pseudomonadati</taxon>
        <taxon>Campylobacterota</taxon>
        <taxon>Epsilonproteobacteria</taxon>
        <taxon>Campylobacterales</taxon>
        <taxon>Helicobacteraceae</taxon>
        <taxon>Helicobacter</taxon>
    </lineage>
</organism>
<dbReference type="PANTHER" id="PTHR46305">
    <property type="match status" value="1"/>
</dbReference>
<sequence length="203" mass="23174">MKHDFNQKIQNVLILNGGMEYGESKGKLNLAFCEIMQKELENLGKKVQLTHIAQGYDTKAEVEKWKWADCVILQFPGWWMGEPWIVKKYFDEAIGPDAQGVLFASDGRSRGDINKRYGSGGLCAGKAMMLSTTWNAPLYAFNEVGEFFDGRGVDEVFAHIYKIFAFLGFTRFLPSFMANDVHKNPNFPKWERDLKSHIVENFG</sequence>
<evidence type="ECO:0000256" key="2">
    <source>
        <dbReference type="ARBA" id="ARBA00022630"/>
    </source>
</evidence>
<evidence type="ECO:0000259" key="5">
    <source>
        <dbReference type="Pfam" id="PF02525"/>
    </source>
</evidence>
<accession>V8CCV0</accession>
<dbReference type="Pfam" id="PF02525">
    <property type="entry name" value="Flavodoxin_2"/>
    <property type="match status" value="1"/>
</dbReference>
<dbReference type="Gene3D" id="3.40.50.360">
    <property type="match status" value="1"/>
</dbReference>
<dbReference type="PANTHER" id="PTHR46305:SF3">
    <property type="entry name" value="NADPH:QUINONE OXIDOREDUCTASE MDAB"/>
    <property type="match status" value="1"/>
</dbReference>
<dbReference type="SUPFAM" id="SSF52218">
    <property type="entry name" value="Flavoproteins"/>
    <property type="match status" value="1"/>
</dbReference>
<evidence type="ECO:0000313" key="6">
    <source>
        <dbReference type="EMBL" id="ETD24927.1"/>
    </source>
</evidence>
<keyword evidence="7" id="KW-1185">Reference proteome</keyword>